<dbReference type="EMBL" id="LR797529">
    <property type="protein sequence ID" value="CAB4223312.1"/>
    <property type="molecule type" value="Genomic_DNA"/>
</dbReference>
<reference evidence="2" key="1">
    <citation type="submission" date="2020-05" db="EMBL/GenBank/DDBJ databases">
        <authorList>
            <person name="Chiriac C."/>
            <person name="Salcher M."/>
            <person name="Ghai R."/>
            <person name="Kavagutti S V."/>
        </authorList>
    </citation>
    <scope>NUCLEOTIDE SEQUENCE</scope>
</reference>
<dbReference type="EMBL" id="LR797232">
    <property type="protein sequence ID" value="CAB4194975.1"/>
    <property type="molecule type" value="Genomic_DNA"/>
</dbReference>
<gene>
    <name evidence="1" type="ORF">UFOVP1277_17</name>
    <name evidence="2" type="ORF">UFOVP1664_20</name>
</gene>
<evidence type="ECO:0000313" key="2">
    <source>
        <dbReference type="EMBL" id="CAB4223312.1"/>
    </source>
</evidence>
<name>A0A6J5T6C4_9CAUD</name>
<organism evidence="2">
    <name type="scientific">uncultured Caudovirales phage</name>
    <dbReference type="NCBI Taxonomy" id="2100421"/>
    <lineage>
        <taxon>Viruses</taxon>
        <taxon>Duplodnaviria</taxon>
        <taxon>Heunggongvirae</taxon>
        <taxon>Uroviricota</taxon>
        <taxon>Caudoviricetes</taxon>
        <taxon>Peduoviridae</taxon>
        <taxon>Maltschvirus</taxon>
        <taxon>Maltschvirus maltsch</taxon>
    </lineage>
</organism>
<evidence type="ECO:0000313" key="1">
    <source>
        <dbReference type="EMBL" id="CAB4194975.1"/>
    </source>
</evidence>
<accession>A0A6J5T6C4</accession>
<protein>
    <submittedName>
        <fullName evidence="2">Uncharacterized protein</fullName>
    </submittedName>
</protein>
<sequence>MPLLRFDCSICKKLYGDGRREHLITKGAELTEHEWFAQCSGCGAFSVKLVDDSLVAGLADI</sequence>
<proteinExistence type="predicted"/>